<sequence length="214" mass="24644">MTFRCPDSYGVSLMSHAGSTTYFPARVMRQLGGLQTVPEDTARTRFEHTWWEDQTPVDRQSNVEQVLNVWRTVITERPYFPEHPTQDERDFQATEEYILRFYRWGPSENDDFTDSPPIESSTSSGAPVPDTAIQVELANLRAERDRLRQEVAEKNEQLGDQHQLQKELAQARAQLQRRDQELAQASATLERPSPRTDAFHGDGRLHPEHVGRPT</sequence>
<protein>
    <submittedName>
        <fullName evidence="2">Uncharacterized protein</fullName>
    </submittedName>
</protein>
<proteinExistence type="predicted"/>
<reference evidence="2 3" key="1">
    <citation type="submission" date="2017-11" db="EMBL/GenBank/DDBJ databases">
        <title>De-novo sequencing of pomegranate (Punica granatum L.) genome.</title>
        <authorList>
            <person name="Akparov Z."/>
            <person name="Amiraslanov A."/>
            <person name="Hajiyeva S."/>
            <person name="Abbasov M."/>
            <person name="Kaur K."/>
            <person name="Hamwieh A."/>
            <person name="Solovyev V."/>
            <person name="Salamov A."/>
            <person name="Braich B."/>
            <person name="Kosarev P."/>
            <person name="Mahmoud A."/>
            <person name="Hajiyev E."/>
            <person name="Babayeva S."/>
            <person name="Izzatullayeva V."/>
            <person name="Mammadov A."/>
            <person name="Mammadov A."/>
            <person name="Sharifova S."/>
            <person name="Ojaghi J."/>
            <person name="Eynullazada K."/>
            <person name="Bayramov B."/>
            <person name="Abdulazimova A."/>
            <person name="Shahmuradov I."/>
        </authorList>
    </citation>
    <scope>NUCLEOTIDE SEQUENCE [LARGE SCALE GENOMIC DNA]</scope>
    <source>
        <strain evidence="3">cv. AG2017</strain>
        <tissue evidence="2">Leaf</tissue>
    </source>
</reference>
<dbReference type="EMBL" id="PGOL01001682">
    <property type="protein sequence ID" value="PKI55632.1"/>
    <property type="molecule type" value="Genomic_DNA"/>
</dbReference>
<evidence type="ECO:0000256" key="1">
    <source>
        <dbReference type="SAM" id="MobiDB-lite"/>
    </source>
</evidence>
<evidence type="ECO:0000313" key="3">
    <source>
        <dbReference type="Proteomes" id="UP000233551"/>
    </source>
</evidence>
<comment type="caution">
    <text evidence="2">The sequence shown here is derived from an EMBL/GenBank/DDBJ whole genome shotgun (WGS) entry which is preliminary data.</text>
</comment>
<keyword evidence="3" id="KW-1185">Reference proteome</keyword>
<evidence type="ECO:0000313" key="2">
    <source>
        <dbReference type="EMBL" id="PKI55632.1"/>
    </source>
</evidence>
<feature type="region of interest" description="Disordered" evidence="1">
    <location>
        <begin position="152"/>
        <end position="214"/>
    </location>
</feature>
<feature type="compositionally biased region" description="Basic and acidic residues" evidence="1">
    <location>
        <begin position="192"/>
        <end position="214"/>
    </location>
</feature>
<dbReference type="Proteomes" id="UP000233551">
    <property type="component" value="Unassembled WGS sequence"/>
</dbReference>
<feature type="compositionally biased region" description="Basic and acidic residues" evidence="1">
    <location>
        <begin position="152"/>
        <end position="165"/>
    </location>
</feature>
<organism evidence="2 3">
    <name type="scientific">Punica granatum</name>
    <name type="common">Pomegranate</name>
    <dbReference type="NCBI Taxonomy" id="22663"/>
    <lineage>
        <taxon>Eukaryota</taxon>
        <taxon>Viridiplantae</taxon>
        <taxon>Streptophyta</taxon>
        <taxon>Embryophyta</taxon>
        <taxon>Tracheophyta</taxon>
        <taxon>Spermatophyta</taxon>
        <taxon>Magnoliopsida</taxon>
        <taxon>eudicotyledons</taxon>
        <taxon>Gunneridae</taxon>
        <taxon>Pentapetalae</taxon>
        <taxon>rosids</taxon>
        <taxon>malvids</taxon>
        <taxon>Myrtales</taxon>
        <taxon>Lythraceae</taxon>
        <taxon>Punica</taxon>
    </lineage>
</organism>
<feature type="region of interest" description="Disordered" evidence="1">
    <location>
        <begin position="108"/>
        <end position="130"/>
    </location>
</feature>
<dbReference type="AlphaFoldDB" id="A0A2I0JHB5"/>
<gene>
    <name evidence="2" type="ORF">CRG98_023943</name>
</gene>
<name>A0A2I0JHB5_PUNGR</name>
<dbReference type="STRING" id="22663.A0A2I0JHB5"/>
<accession>A0A2I0JHB5</accession>